<dbReference type="VEuPathDB" id="FungiDB:C8Q69DRAFT_173478"/>
<protein>
    <submittedName>
        <fullName evidence="1">Uncharacterized protein</fullName>
    </submittedName>
</protein>
<accession>A0A443I3B0</accession>
<dbReference type="Proteomes" id="UP000283841">
    <property type="component" value="Unassembled WGS sequence"/>
</dbReference>
<organism evidence="1 2">
    <name type="scientific">Byssochlamys spectabilis</name>
    <name type="common">Paecilomyces variotii</name>
    <dbReference type="NCBI Taxonomy" id="264951"/>
    <lineage>
        <taxon>Eukaryota</taxon>
        <taxon>Fungi</taxon>
        <taxon>Dikarya</taxon>
        <taxon>Ascomycota</taxon>
        <taxon>Pezizomycotina</taxon>
        <taxon>Eurotiomycetes</taxon>
        <taxon>Eurotiomycetidae</taxon>
        <taxon>Eurotiales</taxon>
        <taxon>Thermoascaceae</taxon>
        <taxon>Paecilomyces</taxon>
    </lineage>
</organism>
<gene>
    <name evidence="1" type="ORF">C8Q69DRAFT_173478</name>
</gene>
<dbReference type="AlphaFoldDB" id="A0A443I3B0"/>
<comment type="caution">
    <text evidence="1">The sequence shown here is derived from an EMBL/GenBank/DDBJ whole genome shotgun (WGS) entry which is preliminary data.</text>
</comment>
<dbReference type="EMBL" id="RCNU01000002">
    <property type="protein sequence ID" value="RWQ98491.1"/>
    <property type="molecule type" value="Genomic_DNA"/>
</dbReference>
<keyword evidence="2" id="KW-1185">Reference proteome</keyword>
<dbReference type="RefSeq" id="XP_028488136.1">
    <property type="nucleotide sequence ID" value="XM_028625792.1"/>
</dbReference>
<evidence type="ECO:0000313" key="1">
    <source>
        <dbReference type="EMBL" id="RWQ98491.1"/>
    </source>
</evidence>
<dbReference type="STRING" id="264951.A0A443I3B0"/>
<reference evidence="1 2" key="1">
    <citation type="journal article" date="2018" name="Front. Microbiol.">
        <title>Genomic and genetic insights into a cosmopolitan fungus, Paecilomyces variotii (Eurotiales).</title>
        <authorList>
            <person name="Urquhart A.S."/>
            <person name="Mondo S.J."/>
            <person name="Makela M.R."/>
            <person name="Hane J.K."/>
            <person name="Wiebenga A."/>
            <person name="He G."/>
            <person name="Mihaltcheva S."/>
            <person name="Pangilinan J."/>
            <person name="Lipzen A."/>
            <person name="Barry K."/>
            <person name="de Vries R.P."/>
            <person name="Grigoriev I.V."/>
            <person name="Idnurm A."/>
        </authorList>
    </citation>
    <scope>NUCLEOTIDE SEQUENCE [LARGE SCALE GENOMIC DNA]</scope>
    <source>
        <strain evidence="1 2">CBS 101075</strain>
    </source>
</reference>
<sequence length="382" mass="42544">MVHTIDGAMAEALSCLRLVSNQFRAYGRAEAANALGKLSVELVSAFSGAVQDLPTEAYLFNDNCPARHAKQENEEKEVSDIPSLGTHEKQYVFPLVPEKLQQPMIIPPFKENLAPVATPIRPIPSIAESIAQIAQSAQAQIKPPTPLMEMDQKQSMLTYLALAEQTISAPGAVISEEERKAGVVYLHGNVFQNFIRFVTARIHEGPLQEIVIESTQKTKIVFLYAANAREFVKSNEQKLATTGVSRFGAGYTVELVESTAWNDNQFMMIHPFKERRRLTFARQKLFSQNLTAARWRRDIAEIVGPHNIDFLWIFNSGNATAVFTSTVVARKVLERFKKLKVSRGSVYQGVDVSYSSDPCEKELHLTTQAKTPYHALQLPAGP</sequence>
<dbReference type="GeneID" id="39595069"/>
<name>A0A443I3B0_BYSSP</name>
<proteinExistence type="predicted"/>
<evidence type="ECO:0000313" key="2">
    <source>
        <dbReference type="Proteomes" id="UP000283841"/>
    </source>
</evidence>